<dbReference type="EMBL" id="JAVRHT010000015">
    <property type="protein sequence ID" value="MDT0631633.1"/>
    <property type="molecule type" value="Genomic_DNA"/>
</dbReference>
<keyword evidence="2" id="KW-1185">Reference proteome</keyword>
<evidence type="ECO:0000313" key="1">
    <source>
        <dbReference type="EMBL" id="MDT0631633.1"/>
    </source>
</evidence>
<protein>
    <submittedName>
        <fullName evidence="1">Uncharacterized protein</fullName>
    </submittedName>
</protein>
<dbReference type="Proteomes" id="UP001267426">
    <property type="component" value="Unassembled WGS sequence"/>
</dbReference>
<evidence type="ECO:0000313" key="2">
    <source>
        <dbReference type="Proteomes" id="UP001267426"/>
    </source>
</evidence>
<accession>A0ABU3BQR6</accession>
<proteinExistence type="predicted"/>
<comment type="caution">
    <text evidence="1">The sequence shown here is derived from an EMBL/GenBank/DDBJ whole genome shotgun (WGS) entry which is preliminary data.</text>
</comment>
<organism evidence="1 2">
    <name type="scientific">Rubrivirga litoralis</name>
    <dbReference type="NCBI Taxonomy" id="3075598"/>
    <lineage>
        <taxon>Bacteria</taxon>
        <taxon>Pseudomonadati</taxon>
        <taxon>Rhodothermota</taxon>
        <taxon>Rhodothermia</taxon>
        <taxon>Rhodothermales</taxon>
        <taxon>Rubricoccaceae</taxon>
        <taxon>Rubrivirga</taxon>
    </lineage>
</organism>
<sequence length="74" mass="8582">MTRLLEQAFDRASQLPDEEQDELARLFLAELESEERWAELFGRPESEDLLERLATEALEEHRAGKTQPLDPSDL</sequence>
<reference evidence="1 2" key="1">
    <citation type="submission" date="2023-09" db="EMBL/GenBank/DDBJ databases">
        <authorList>
            <person name="Rey-Velasco X."/>
        </authorList>
    </citation>
    <scope>NUCLEOTIDE SEQUENCE [LARGE SCALE GENOMIC DNA]</scope>
    <source>
        <strain evidence="1 2">F394</strain>
    </source>
</reference>
<dbReference type="RefSeq" id="WP_311662976.1">
    <property type="nucleotide sequence ID" value="NZ_JAVRHT010000015.1"/>
</dbReference>
<name>A0ABU3BQR6_9BACT</name>
<gene>
    <name evidence="1" type="ORF">RM540_07705</name>
</gene>